<dbReference type="RefSeq" id="WP_342881244.1">
    <property type="nucleotide sequence ID" value="NZ_JBBMQS010000003.1"/>
</dbReference>
<name>A0ABU9ST52_9ALTE</name>
<dbReference type="Pfam" id="PF09822">
    <property type="entry name" value="ABC_transp_aux"/>
    <property type="match status" value="1"/>
</dbReference>
<evidence type="ECO:0000313" key="5">
    <source>
        <dbReference type="EMBL" id="MEM5497062.1"/>
    </source>
</evidence>
<dbReference type="Proteomes" id="UP001461163">
    <property type="component" value="Unassembled WGS sequence"/>
</dbReference>
<keyword evidence="1" id="KW-0175">Coiled coil</keyword>
<organism evidence="5 6">
    <name type="scientific">Paraglaciecola mesophila</name>
    <dbReference type="NCBI Taxonomy" id="197222"/>
    <lineage>
        <taxon>Bacteria</taxon>
        <taxon>Pseudomonadati</taxon>
        <taxon>Pseudomonadota</taxon>
        <taxon>Gammaproteobacteria</taxon>
        <taxon>Alteromonadales</taxon>
        <taxon>Alteromonadaceae</taxon>
        <taxon>Paraglaciecola</taxon>
    </lineage>
</organism>
<dbReference type="Pfam" id="PF23357">
    <property type="entry name" value="DUF7088"/>
    <property type="match status" value="1"/>
</dbReference>
<dbReference type="InterPro" id="IPR019196">
    <property type="entry name" value="ABC_transp_unknown"/>
</dbReference>
<proteinExistence type="predicted"/>
<comment type="caution">
    <text evidence="5">The sequence shown here is derived from an EMBL/GenBank/DDBJ whole genome shotgun (WGS) entry which is preliminary data.</text>
</comment>
<evidence type="ECO:0000313" key="6">
    <source>
        <dbReference type="Proteomes" id="UP001461163"/>
    </source>
</evidence>
<dbReference type="EMBL" id="JBBMQS010000003">
    <property type="protein sequence ID" value="MEM5497062.1"/>
    <property type="molecule type" value="Genomic_DNA"/>
</dbReference>
<feature type="coiled-coil region" evidence="1">
    <location>
        <begin position="508"/>
        <end position="538"/>
    </location>
</feature>
<protein>
    <submittedName>
        <fullName evidence="5">Gldg family protein</fullName>
    </submittedName>
</protein>
<sequence length="626" mass="69707">MSTRFITWLSMLFIATLFCALVLLNNQLLSVYRVDLTENNVYSLSQGSQQILTEIDEPLNLYFFFSDKASKNMTTLRNYAVRVQSLLEEYAGRSNGKIKLHILDPEPFSEKEDRADQFGLTGANIGTAAEAIYLGLGATNALDDQQVIAFFDPQQERFLEYEISKLIYQLVNPKQVKVTLLTDLPVAGGQNPMTGEFEQPWTFYTQLQQLYVVDKIGSDATELPKGTDVLIVAHPKNFSDELLYAIDQYTMKGGRALIFVDPHNESDQMSMLLGSGMGANSSNLSRLFEAWGVNYDEQRVLLDAYAGLDVRTQNGDIARHFGFVGFSANELNDKDVTTSNLDLINGASFGIFKKGASSGQRWATLIHSTKNSDLIDSALYAQTREPLALSQEYTSNNQEYVLATRITGNAKSAFESPPEGIESDGSLSSTKDLNVMLVGDTDLLSDRFWVQQSSFFGQTITTPFANNGDFVTNAVENLAGSDALISIRSRGTFARPFDKVEQLKLVAEQKFREQEKILQQQLEEAELQLAQLQEQQGEGGALVISSQQQKAIDDFMAQKIEIRKSLREVRHQLDKDIETLGNLIKFTNIVIAPLALVLLLMGARRLTRSRYKTKNASSIAAVKEPS</sequence>
<keyword evidence="2" id="KW-0472">Membrane</keyword>
<evidence type="ECO:0000259" key="4">
    <source>
        <dbReference type="Pfam" id="PF23357"/>
    </source>
</evidence>
<evidence type="ECO:0000256" key="1">
    <source>
        <dbReference type="SAM" id="Coils"/>
    </source>
</evidence>
<feature type="domain" description="ABC-type uncharacterised transport system" evidence="3">
    <location>
        <begin position="178"/>
        <end position="474"/>
    </location>
</feature>
<keyword evidence="2" id="KW-1133">Transmembrane helix</keyword>
<keyword evidence="6" id="KW-1185">Reference proteome</keyword>
<accession>A0ABU9ST52</accession>
<evidence type="ECO:0000256" key="2">
    <source>
        <dbReference type="SAM" id="Phobius"/>
    </source>
</evidence>
<gene>
    <name evidence="5" type="ORF">WNY77_06605</name>
</gene>
<keyword evidence="2" id="KW-0812">Transmembrane</keyword>
<reference evidence="5 6" key="1">
    <citation type="submission" date="2024-03" db="EMBL/GenBank/DDBJ databases">
        <title>Community enrichment and isolation of bacterial strains for fucoidan degradation.</title>
        <authorList>
            <person name="Sichert A."/>
        </authorList>
    </citation>
    <scope>NUCLEOTIDE SEQUENCE [LARGE SCALE GENOMIC DNA]</scope>
    <source>
        <strain evidence="5 6">AS12</strain>
    </source>
</reference>
<dbReference type="InterPro" id="IPR055396">
    <property type="entry name" value="DUF7088"/>
</dbReference>
<feature type="transmembrane region" description="Helical" evidence="2">
    <location>
        <begin position="583"/>
        <end position="603"/>
    </location>
</feature>
<evidence type="ECO:0000259" key="3">
    <source>
        <dbReference type="Pfam" id="PF09822"/>
    </source>
</evidence>
<feature type="domain" description="DUF7088" evidence="4">
    <location>
        <begin position="38"/>
        <end position="136"/>
    </location>
</feature>